<protein>
    <submittedName>
        <fullName evidence="2">Uncharacterized protein</fullName>
    </submittedName>
</protein>
<name>A0AAE1NBQ5_9EUCA</name>
<evidence type="ECO:0000313" key="3">
    <source>
        <dbReference type="Proteomes" id="UP001292094"/>
    </source>
</evidence>
<proteinExistence type="predicted"/>
<dbReference type="Proteomes" id="UP001292094">
    <property type="component" value="Unassembled WGS sequence"/>
</dbReference>
<reference evidence="2" key="1">
    <citation type="submission" date="2023-11" db="EMBL/GenBank/DDBJ databases">
        <title>Genome assemblies of two species of porcelain crab, Petrolisthes cinctipes and Petrolisthes manimaculis (Anomura: Porcellanidae).</title>
        <authorList>
            <person name="Angst P."/>
        </authorList>
    </citation>
    <scope>NUCLEOTIDE SEQUENCE</scope>
    <source>
        <strain evidence="2">PB745_02</strain>
        <tissue evidence="2">Gill</tissue>
    </source>
</reference>
<dbReference type="AlphaFoldDB" id="A0AAE1NBQ5"/>
<feature type="compositionally biased region" description="Pro residues" evidence="1">
    <location>
        <begin position="90"/>
        <end position="104"/>
    </location>
</feature>
<organism evidence="2 3">
    <name type="scientific">Petrolisthes manimaculis</name>
    <dbReference type="NCBI Taxonomy" id="1843537"/>
    <lineage>
        <taxon>Eukaryota</taxon>
        <taxon>Metazoa</taxon>
        <taxon>Ecdysozoa</taxon>
        <taxon>Arthropoda</taxon>
        <taxon>Crustacea</taxon>
        <taxon>Multicrustacea</taxon>
        <taxon>Malacostraca</taxon>
        <taxon>Eumalacostraca</taxon>
        <taxon>Eucarida</taxon>
        <taxon>Decapoda</taxon>
        <taxon>Pleocyemata</taxon>
        <taxon>Anomura</taxon>
        <taxon>Galatheoidea</taxon>
        <taxon>Porcellanidae</taxon>
        <taxon>Petrolisthes</taxon>
    </lineage>
</organism>
<keyword evidence="3" id="KW-1185">Reference proteome</keyword>
<accession>A0AAE1NBQ5</accession>
<comment type="caution">
    <text evidence="2">The sequence shown here is derived from an EMBL/GenBank/DDBJ whole genome shotgun (WGS) entry which is preliminary data.</text>
</comment>
<dbReference type="EMBL" id="JAWZYT010007116">
    <property type="protein sequence ID" value="KAK4287070.1"/>
    <property type="molecule type" value="Genomic_DNA"/>
</dbReference>
<feature type="region of interest" description="Disordered" evidence="1">
    <location>
        <begin position="77"/>
        <end position="104"/>
    </location>
</feature>
<evidence type="ECO:0000313" key="2">
    <source>
        <dbReference type="EMBL" id="KAK4287070.1"/>
    </source>
</evidence>
<sequence length="121" mass="13030">MRSYRKCANQTHKYSRANKLPDTKAIVGAVAPGNLDLLAGRPELSTTTNTISPPFPSYSSPTTTTITMHNLSLLHGLLSSHHHHPSSTISPPPPSSLPPSTPPPPTLRYIQDCSCLLLLLV</sequence>
<evidence type="ECO:0000256" key="1">
    <source>
        <dbReference type="SAM" id="MobiDB-lite"/>
    </source>
</evidence>
<gene>
    <name evidence="2" type="ORF">Pmani_039849</name>
</gene>